<protein>
    <submittedName>
        <fullName evidence="8">Tubulin-specific chaperone c</fullName>
    </submittedName>
</protein>
<dbReference type="STRING" id="1262450.S3BPS4"/>
<reference evidence="8 9" key="1">
    <citation type="journal article" date="2013" name="BMC Genomics">
        <title>The genome and transcriptome of the pine saprophyte Ophiostoma piceae, and a comparison with the bark beetle-associated pine pathogen Grosmannia clavigera.</title>
        <authorList>
            <person name="Haridas S."/>
            <person name="Wang Y."/>
            <person name="Lim L."/>
            <person name="Massoumi Alamouti S."/>
            <person name="Jackman S."/>
            <person name="Docking R."/>
            <person name="Robertson G."/>
            <person name="Birol I."/>
            <person name="Bohlmann J."/>
            <person name="Breuil C."/>
        </authorList>
    </citation>
    <scope>NUCLEOTIDE SEQUENCE [LARGE SCALE GENOMIC DNA]</scope>
    <source>
        <strain evidence="8 9">UAMH 11346</strain>
    </source>
</reference>
<dbReference type="VEuPathDB" id="FungiDB:F503_03972"/>
<dbReference type="EMBL" id="KE148180">
    <property type="protein sequence ID" value="EPE02387.1"/>
    <property type="molecule type" value="Genomic_DNA"/>
</dbReference>
<keyword evidence="3" id="KW-0963">Cytoplasm</keyword>
<dbReference type="Proteomes" id="UP000016923">
    <property type="component" value="Unassembled WGS sequence"/>
</dbReference>
<comment type="subcellular location">
    <subcellularLocation>
        <location evidence="1">Cytoplasm</location>
    </subcellularLocation>
</comment>
<comment type="subunit">
    <text evidence="6">Supercomplex made of cofactors A to E. Cofactors A and D function by capturing and stabilizing tubulin in a quasi-native conformation. Cofactor E binds to the cofactor D-tubulin complex; interaction with cofactor C then causes the release of tubulin polypeptides that are committed to the native state.</text>
</comment>
<dbReference type="OrthoDB" id="194775at2759"/>
<dbReference type="Pfam" id="PF07986">
    <property type="entry name" value="TBCC"/>
    <property type="match status" value="1"/>
</dbReference>
<evidence type="ECO:0000256" key="5">
    <source>
        <dbReference type="ARBA" id="ARBA00023186"/>
    </source>
</evidence>
<keyword evidence="9" id="KW-1185">Reference proteome</keyword>
<dbReference type="HOGENOM" id="CLU_032612_1_0_1"/>
<dbReference type="OMA" id="YFQHEIT"/>
<evidence type="ECO:0000256" key="4">
    <source>
        <dbReference type="ARBA" id="ARBA00022990"/>
    </source>
</evidence>
<dbReference type="InterPro" id="IPR031925">
    <property type="entry name" value="TBCC_N"/>
</dbReference>
<evidence type="ECO:0000256" key="3">
    <source>
        <dbReference type="ARBA" id="ARBA00022490"/>
    </source>
</evidence>
<dbReference type="AlphaFoldDB" id="S3BPS4"/>
<dbReference type="GO" id="GO:0007021">
    <property type="term" value="P:tubulin complex assembly"/>
    <property type="evidence" value="ECO:0007669"/>
    <property type="project" value="TreeGrafter"/>
</dbReference>
<gene>
    <name evidence="8" type="ORF">F503_03972</name>
</gene>
<dbReference type="InterPro" id="IPR006599">
    <property type="entry name" value="CARP_motif"/>
</dbReference>
<evidence type="ECO:0000259" key="7">
    <source>
        <dbReference type="PROSITE" id="PS51329"/>
    </source>
</evidence>
<dbReference type="GO" id="GO:0015631">
    <property type="term" value="F:tubulin binding"/>
    <property type="evidence" value="ECO:0007669"/>
    <property type="project" value="InterPro"/>
</dbReference>
<evidence type="ECO:0000256" key="2">
    <source>
        <dbReference type="ARBA" id="ARBA00008848"/>
    </source>
</evidence>
<dbReference type="InterPro" id="IPR027684">
    <property type="entry name" value="TBCC"/>
</dbReference>
<proteinExistence type="inferred from homology"/>
<evidence type="ECO:0000313" key="9">
    <source>
        <dbReference type="Proteomes" id="UP000016923"/>
    </source>
</evidence>
<dbReference type="Gene3D" id="2.160.20.70">
    <property type="match status" value="1"/>
</dbReference>
<name>S3BPS4_OPHP1</name>
<dbReference type="eggNOG" id="KOG2512">
    <property type="taxonomic scope" value="Eukaryota"/>
</dbReference>
<dbReference type="InterPro" id="IPR017901">
    <property type="entry name" value="C-CAP_CF_C-like"/>
</dbReference>
<evidence type="ECO:0000256" key="6">
    <source>
        <dbReference type="ARBA" id="ARBA00026055"/>
    </source>
</evidence>
<comment type="similarity">
    <text evidence="2">Belongs to the TBCC family.</text>
</comment>
<sequence>MDAKERFYRKFQSEVADIQDHIGRLGAVAIVGGERKDASDSILASLSQLSLEVADAAEFIPAYDQRTYSNTVKSLTDRLNDELARLAPPKPRFQFKKSAKAAASAASAPAKADHRLLRGVPDAKAPADASVVSSLPDSDTKNTKNYNAGIAASSDAIRRPSFSSAKEINIAGHTGLHIILPLSASRATASGSLTDLAGCAVDMSVPTSSEARGGGGAAFQSLMLRNIERSLVVVGHVSGPVHMTKLKNCVLVVASRQVRIHECYDVDIYLDVRSRPIIEDCKNMRFAPLPSTYSDRTDGSANQWDQVDDFKWLRAEPSPNWSVLPEAERLPESVWTDAVRGTGRSTEDVLKAVGI</sequence>
<dbReference type="Pfam" id="PF16752">
    <property type="entry name" value="TBCC_N"/>
    <property type="match status" value="1"/>
</dbReference>
<dbReference type="InterPro" id="IPR016098">
    <property type="entry name" value="CAP/MinC_C"/>
</dbReference>
<dbReference type="PANTHER" id="PTHR15139">
    <property type="entry name" value="TUBULIN FOLDING COFACTOR C"/>
    <property type="match status" value="1"/>
</dbReference>
<accession>S3BPS4</accession>
<dbReference type="PANTHER" id="PTHR15139:SF0">
    <property type="entry name" value="TUBULIN-SPECIFIC CHAPERONE C"/>
    <property type="match status" value="1"/>
</dbReference>
<feature type="domain" description="C-CAP/cofactor C-like" evidence="7">
    <location>
        <begin position="181"/>
        <end position="312"/>
    </location>
</feature>
<keyword evidence="5" id="KW-0143">Chaperone</keyword>
<evidence type="ECO:0000313" key="8">
    <source>
        <dbReference type="EMBL" id="EPE02387.1"/>
    </source>
</evidence>
<evidence type="ECO:0000256" key="1">
    <source>
        <dbReference type="ARBA" id="ARBA00004496"/>
    </source>
</evidence>
<dbReference type="InterPro" id="IPR012945">
    <property type="entry name" value="Tubulin-bd_cofactor_C_dom"/>
</dbReference>
<dbReference type="SMART" id="SM00673">
    <property type="entry name" value="CARP"/>
    <property type="match status" value="1"/>
</dbReference>
<dbReference type="Gene3D" id="1.20.58.1250">
    <property type="entry name" value="Tubulin Binding Cofactor C, N-terminal domain"/>
    <property type="match status" value="1"/>
</dbReference>
<dbReference type="PROSITE" id="PS51329">
    <property type="entry name" value="C_CAP_COFACTOR_C"/>
    <property type="match status" value="1"/>
</dbReference>
<dbReference type="GO" id="GO:0007023">
    <property type="term" value="P:post-chaperonin tubulin folding pathway"/>
    <property type="evidence" value="ECO:0007669"/>
    <property type="project" value="InterPro"/>
</dbReference>
<keyword evidence="4" id="KW-0007">Acetylation</keyword>
<organism evidence="8 9">
    <name type="scientific">Ophiostoma piceae (strain UAMH 11346)</name>
    <name type="common">Sap stain fungus</name>
    <dbReference type="NCBI Taxonomy" id="1262450"/>
    <lineage>
        <taxon>Eukaryota</taxon>
        <taxon>Fungi</taxon>
        <taxon>Dikarya</taxon>
        <taxon>Ascomycota</taxon>
        <taxon>Pezizomycotina</taxon>
        <taxon>Sordariomycetes</taxon>
        <taxon>Sordariomycetidae</taxon>
        <taxon>Ophiostomatales</taxon>
        <taxon>Ophiostomataceae</taxon>
        <taxon>Ophiostoma</taxon>
    </lineage>
</organism>
<dbReference type="InterPro" id="IPR038397">
    <property type="entry name" value="TBCC_N_sf"/>
</dbReference>
<dbReference type="GO" id="GO:0005737">
    <property type="term" value="C:cytoplasm"/>
    <property type="evidence" value="ECO:0007669"/>
    <property type="project" value="UniProtKB-SubCell"/>
</dbReference>